<feature type="chain" id="PRO_5046255582" evidence="1">
    <location>
        <begin position="36"/>
        <end position="298"/>
    </location>
</feature>
<accession>A0ABN2U694</accession>
<name>A0ABN2U694_9ACTN</name>
<keyword evidence="4" id="KW-1185">Reference proteome</keyword>
<evidence type="ECO:0000256" key="1">
    <source>
        <dbReference type="SAM" id="SignalP"/>
    </source>
</evidence>
<dbReference type="InterPro" id="IPR052897">
    <property type="entry name" value="Sec-Metab_Biosynth_Hydrolase"/>
</dbReference>
<proteinExistence type="predicted"/>
<dbReference type="Pfam" id="PF12697">
    <property type="entry name" value="Abhydrolase_6"/>
    <property type="match status" value="1"/>
</dbReference>
<keyword evidence="3" id="KW-0378">Hydrolase</keyword>
<dbReference type="Gene3D" id="3.40.50.1820">
    <property type="entry name" value="alpha/beta hydrolase"/>
    <property type="match status" value="1"/>
</dbReference>
<comment type="caution">
    <text evidence="3">The sequence shown here is derived from an EMBL/GenBank/DDBJ whole genome shotgun (WGS) entry which is preliminary data.</text>
</comment>
<dbReference type="PANTHER" id="PTHR37017:SF11">
    <property type="entry name" value="ESTERASE_LIPASE_THIOESTERASE DOMAIN-CONTAINING PROTEIN"/>
    <property type="match status" value="1"/>
</dbReference>
<reference evidence="3 4" key="1">
    <citation type="journal article" date="2019" name="Int. J. Syst. Evol. Microbiol.">
        <title>The Global Catalogue of Microorganisms (GCM) 10K type strain sequencing project: providing services to taxonomists for standard genome sequencing and annotation.</title>
        <authorList>
            <consortium name="The Broad Institute Genomics Platform"/>
            <consortium name="The Broad Institute Genome Sequencing Center for Infectious Disease"/>
            <person name="Wu L."/>
            <person name="Ma J."/>
        </authorList>
    </citation>
    <scope>NUCLEOTIDE SEQUENCE [LARGE SCALE GENOMIC DNA]</scope>
    <source>
        <strain evidence="3 4">JCM 16014</strain>
    </source>
</reference>
<dbReference type="InterPro" id="IPR029058">
    <property type="entry name" value="AB_hydrolase_fold"/>
</dbReference>
<gene>
    <name evidence="3" type="ORF">GCM10009839_31890</name>
</gene>
<dbReference type="Proteomes" id="UP001500751">
    <property type="component" value="Unassembled WGS sequence"/>
</dbReference>
<dbReference type="InterPro" id="IPR000073">
    <property type="entry name" value="AB_hydrolase_1"/>
</dbReference>
<dbReference type="PANTHER" id="PTHR37017">
    <property type="entry name" value="AB HYDROLASE-1 DOMAIN-CONTAINING PROTEIN-RELATED"/>
    <property type="match status" value="1"/>
</dbReference>
<dbReference type="EMBL" id="BAAAQN010000016">
    <property type="protein sequence ID" value="GAA2029925.1"/>
    <property type="molecule type" value="Genomic_DNA"/>
</dbReference>
<protein>
    <submittedName>
        <fullName evidence="3">Alpha/beta hydrolase</fullName>
    </submittedName>
</protein>
<dbReference type="PROSITE" id="PS51318">
    <property type="entry name" value="TAT"/>
    <property type="match status" value="1"/>
</dbReference>
<evidence type="ECO:0000313" key="4">
    <source>
        <dbReference type="Proteomes" id="UP001500751"/>
    </source>
</evidence>
<evidence type="ECO:0000313" key="3">
    <source>
        <dbReference type="EMBL" id="GAA2029925.1"/>
    </source>
</evidence>
<dbReference type="SUPFAM" id="SSF53474">
    <property type="entry name" value="alpha/beta-Hydrolases"/>
    <property type="match status" value="1"/>
</dbReference>
<feature type="signal peptide" evidence="1">
    <location>
        <begin position="1"/>
        <end position="35"/>
    </location>
</feature>
<sequence length="298" mass="30827">MSTPTKRRTYAAASTAAAAALGLAAFATFAPSAAASTTPTATTARITAAQITAAAANHHGPKPTVVLIHGGFADASNWNGVIKLLEKQGYPVIAPANPLRGIPTDSTYIHSVLTSIKGPIILVGHSYGGAVITNAVQDNPNVKALVYVAAFVPDTGEQLGTLITKFPGSLIGADLNPVPFTNPDGTTGTDLYLQPAKVAEAFAGDLPKQDQALIAAEQRPFAATSFTDPTTSAAWHTLPVYGVVAGKDNAIPPALERWEYHRANAKKIVEVPGASHVVMISHPDAVAKLIEQAAEDNS</sequence>
<feature type="domain" description="AB hydrolase-1" evidence="2">
    <location>
        <begin position="65"/>
        <end position="288"/>
    </location>
</feature>
<dbReference type="GO" id="GO:0016787">
    <property type="term" value="F:hydrolase activity"/>
    <property type="evidence" value="ECO:0007669"/>
    <property type="project" value="UniProtKB-KW"/>
</dbReference>
<dbReference type="InterPro" id="IPR006311">
    <property type="entry name" value="TAT_signal"/>
</dbReference>
<keyword evidence="1" id="KW-0732">Signal</keyword>
<organism evidence="3 4">
    <name type="scientific">Catenulispora yoronensis</name>
    <dbReference type="NCBI Taxonomy" id="450799"/>
    <lineage>
        <taxon>Bacteria</taxon>
        <taxon>Bacillati</taxon>
        <taxon>Actinomycetota</taxon>
        <taxon>Actinomycetes</taxon>
        <taxon>Catenulisporales</taxon>
        <taxon>Catenulisporaceae</taxon>
        <taxon>Catenulispora</taxon>
    </lineage>
</organism>
<dbReference type="RefSeq" id="WP_344666380.1">
    <property type="nucleotide sequence ID" value="NZ_BAAAQN010000016.1"/>
</dbReference>
<evidence type="ECO:0000259" key="2">
    <source>
        <dbReference type="Pfam" id="PF12697"/>
    </source>
</evidence>